<dbReference type="AlphaFoldDB" id="A0A6A4RN42"/>
<feature type="signal peptide" evidence="2">
    <location>
        <begin position="1"/>
        <end position="24"/>
    </location>
</feature>
<protein>
    <recommendedName>
        <fullName evidence="5">Lipoprotein</fullName>
    </recommendedName>
</protein>
<feature type="region of interest" description="Disordered" evidence="1">
    <location>
        <begin position="48"/>
        <end position="102"/>
    </location>
</feature>
<feature type="chain" id="PRO_5025422182" description="Lipoprotein" evidence="2">
    <location>
        <begin position="25"/>
        <end position="102"/>
    </location>
</feature>
<accession>A0A6A4RN42</accession>
<name>A0A6A4RN42_9RHOB</name>
<proteinExistence type="predicted"/>
<keyword evidence="2" id="KW-0732">Signal</keyword>
<dbReference type="EMBL" id="WSFO01000002">
    <property type="protein sequence ID" value="KAE9631569.1"/>
    <property type="molecule type" value="Genomic_DNA"/>
</dbReference>
<dbReference type="PROSITE" id="PS51257">
    <property type="entry name" value="PROKAR_LIPOPROTEIN"/>
    <property type="match status" value="1"/>
</dbReference>
<sequence>MINLPSRKILLVAVLGLGTLGLSACDPNATYSGGVYYDGLLWNDYYNGYPRPPKPPKPPRPEHPIERPPRPEHPIARPPVARPPVARPPIHRPPVARPMPRR</sequence>
<gene>
    <name evidence="3" type="ORF">GP644_04415</name>
</gene>
<organism evidence="3 4">
    <name type="scientific">Parasedimentitalea maritima</name>
    <dbReference type="NCBI Taxonomy" id="2578117"/>
    <lineage>
        <taxon>Bacteria</taxon>
        <taxon>Pseudomonadati</taxon>
        <taxon>Pseudomonadota</taxon>
        <taxon>Alphaproteobacteria</taxon>
        <taxon>Rhodobacterales</taxon>
        <taxon>Paracoccaceae</taxon>
        <taxon>Parasedimentitalea</taxon>
    </lineage>
</organism>
<evidence type="ECO:0008006" key="5">
    <source>
        <dbReference type="Google" id="ProtNLM"/>
    </source>
</evidence>
<evidence type="ECO:0000256" key="1">
    <source>
        <dbReference type="SAM" id="MobiDB-lite"/>
    </source>
</evidence>
<feature type="compositionally biased region" description="Basic and acidic residues" evidence="1">
    <location>
        <begin position="59"/>
        <end position="75"/>
    </location>
</feature>
<evidence type="ECO:0000313" key="3">
    <source>
        <dbReference type="EMBL" id="KAE9631569.1"/>
    </source>
</evidence>
<evidence type="ECO:0000313" key="4">
    <source>
        <dbReference type="Proteomes" id="UP000441586"/>
    </source>
</evidence>
<evidence type="ECO:0000256" key="2">
    <source>
        <dbReference type="SAM" id="SignalP"/>
    </source>
</evidence>
<dbReference type="Proteomes" id="UP000441586">
    <property type="component" value="Unassembled WGS sequence"/>
</dbReference>
<comment type="caution">
    <text evidence="3">The sequence shown here is derived from an EMBL/GenBank/DDBJ whole genome shotgun (WGS) entry which is preliminary data.</text>
</comment>
<reference evidence="3 4" key="1">
    <citation type="submission" date="2019-12" db="EMBL/GenBank/DDBJ databases">
        <authorList>
            <person name="Zhang Y.-J."/>
        </authorList>
    </citation>
    <scope>NUCLEOTIDE SEQUENCE [LARGE SCALE GENOMIC DNA]</scope>
    <source>
        <strain evidence="3 4">H18S-6</strain>
    </source>
</reference>
<feature type="compositionally biased region" description="Pro residues" evidence="1">
    <location>
        <begin position="76"/>
        <end position="102"/>
    </location>
</feature>